<dbReference type="AlphaFoldDB" id="A0A371D8W0"/>
<gene>
    <name evidence="3" type="ORF">OH76DRAFT_617774</name>
</gene>
<protein>
    <recommendedName>
        <fullName evidence="5">Secreted protein</fullName>
    </recommendedName>
</protein>
<keyword evidence="2" id="KW-0732">Signal</keyword>
<reference evidence="3 4" key="1">
    <citation type="journal article" date="2018" name="Biotechnol. Biofuels">
        <title>Integrative visual omics of the white-rot fungus Polyporus brumalis exposes the biotechnological potential of its oxidative enzymes for delignifying raw plant biomass.</title>
        <authorList>
            <person name="Miyauchi S."/>
            <person name="Rancon A."/>
            <person name="Drula E."/>
            <person name="Hage H."/>
            <person name="Chaduli D."/>
            <person name="Favel A."/>
            <person name="Grisel S."/>
            <person name="Henrissat B."/>
            <person name="Herpoel-Gimbert I."/>
            <person name="Ruiz-Duenas F.J."/>
            <person name="Chevret D."/>
            <person name="Hainaut M."/>
            <person name="Lin J."/>
            <person name="Wang M."/>
            <person name="Pangilinan J."/>
            <person name="Lipzen A."/>
            <person name="Lesage-Meessen L."/>
            <person name="Navarro D."/>
            <person name="Riley R."/>
            <person name="Grigoriev I.V."/>
            <person name="Zhou S."/>
            <person name="Raouche S."/>
            <person name="Rosso M.N."/>
        </authorList>
    </citation>
    <scope>NUCLEOTIDE SEQUENCE [LARGE SCALE GENOMIC DNA]</scope>
    <source>
        <strain evidence="3 4">BRFM 1820</strain>
    </source>
</reference>
<evidence type="ECO:0000313" key="3">
    <source>
        <dbReference type="EMBL" id="RDX48975.1"/>
    </source>
</evidence>
<feature type="region of interest" description="Disordered" evidence="1">
    <location>
        <begin position="102"/>
        <end position="124"/>
    </location>
</feature>
<evidence type="ECO:0000313" key="4">
    <source>
        <dbReference type="Proteomes" id="UP000256964"/>
    </source>
</evidence>
<name>A0A371D8W0_9APHY</name>
<sequence>MLPLLGVYLLCISYCFASCSTGMIAARSLYLIVTSCTLADVRVILRTRFSLPRRFLVSSYPWRCFNCTSICHAKAPLGWRFQSSTNLLRHGRRRPARSLGRMANTYGRSTPGDDANNGYSVSLSGRDRPPEGLVSTWMLLQMWLMPCLGR</sequence>
<evidence type="ECO:0008006" key="5">
    <source>
        <dbReference type="Google" id="ProtNLM"/>
    </source>
</evidence>
<feature type="signal peptide" evidence="2">
    <location>
        <begin position="1"/>
        <end position="17"/>
    </location>
</feature>
<feature type="chain" id="PRO_5016901399" description="Secreted protein" evidence="2">
    <location>
        <begin position="18"/>
        <end position="150"/>
    </location>
</feature>
<proteinExistence type="predicted"/>
<organism evidence="3 4">
    <name type="scientific">Lentinus brumalis</name>
    <dbReference type="NCBI Taxonomy" id="2498619"/>
    <lineage>
        <taxon>Eukaryota</taxon>
        <taxon>Fungi</taxon>
        <taxon>Dikarya</taxon>
        <taxon>Basidiomycota</taxon>
        <taxon>Agaricomycotina</taxon>
        <taxon>Agaricomycetes</taxon>
        <taxon>Polyporales</taxon>
        <taxon>Polyporaceae</taxon>
        <taxon>Lentinus</taxon>
    </lineage>
</organism>
<evidence type="ECO:0000256" key="2">
    <source>
        <dbReference type="SAM" id="SignalP"/>
    </source>
</evidence>
<dbReference type="Proteomes" id="UP000256964">
    <property type="component" value="Unassembled WGS sequence"/>
</dbReference>
<accession>A0A371D8W0</accession>
<evidence type="ECO:0000256" key="1">
    <source>
        <dbReference type="SAM" id="MobiDB-lite"/>
    </source>
</evidence>
<keyword evidence="4" id="KW-1185">Reference proteome</keyword>
<dbReference type="EMBL" id="KZ857408">
    <property type="protein sequence ID" value="RDX48975.1"/>
    <property type="molecule type" value="Genomic_DNA"/>
</dbReference>